<accession>A0A413WR23</accession>
<name>A0A413WR23_9FIRM</name>
<comment type="caution">
    <text evidence="1">The sequence shown here is derived from an EMBL/GenBank/DDBJ whole genome shotgun (WGS) entry which is preliminary data.</text>
</comment>
<protein>
    <submittedName>
        <fullName evidence="1">Uncharacterized protein</fullName>
    </submittedName>
</protein>
<evidence type="ECO:0000313" key="1">
    <source>
        <dbReference type="EMBL" id="GKG99463.1"/>
    </source>
</evidence>
<dbReference type="EMBL" id="BQNJ01000001">
    <property type="protein sequence ID" value="GKG99463.1"/>
    <property type="molecule type" value="Genomic_DNA"/>
</dbReference>
<dbReference type="Proteomes" id="UP001055091">
    <property type="component" value="Unassembled WGS sequence"/>
</dbReference>
<gene>
    <name evidence="1" type="ORF">CE91St55_14450</name>
</gene>
<dbReference type="AlphaFoldDB" id="A0A413WR23"/>
<organism evidence="1 2">
    <name type="scientific">Hungatella hathewayi</name>
    <dbReference type="NCBI Taxonomy" id="154046"/>
    <lineage>
        <taxon>Bacteria</taxon>
        <taxon>Bacillati</taxon>
        <taxon>Bacillota</taxon>
        <taxon>Clostridia</taxon>
        <taxon>Lachnospirales</taxon>
        <taxon>Lachnospiraceae</taxon>
        <taxon>Hungatella</taxon>
    </lineage>
</organism>
<reference evidence="1" key="1">
    <citation type="submission" date="2022-01" db="EMBL/GenBank/DDBJ databases">
        <title>Novel bile acid biosynthetic pathways are enriched in the microbiome of centenarians.</title>
        <authorList>
            <person name="Sato Y."/>
            <person name="Atarashi K."/>
            <person name="Plichta R.D."/>
            <person name="Arai Y."/>
            <person name="Sasajima S."/>
            <person name="Kearney M.S."/>
            <person name="Suda W."/>
            <person name="Takeshita K."/>
            <person name="Sasaki T."/>
            <person name="Okamoto S."/>
            <person name="Skelly N.A."/>
            <person name="Okamura Y."/>
            <person name="Vlamakis H."/>
            <person name="Li Y."/>
            <person name="Tanoue T."/>
            <person name="Takei H."/>
            <person name="Nittono H."/>
            <person name="Narushima S."/>
            <person name="Irie J."/>
            <person name="Itoh H."/>
            <person name="Moriya K."/>
            <person name="Sugiura Y."/>
            <person name="Suematsu M."/>
            <person name="Moritoki N."/>
            <person name="Shibata S."/>
            <person name="Littman R.D."/>
            <person name="Fischbach A.M."/>
            <person name="Uwamino Y."/>
            <person name="Inoue T."/>
            <person name="Honda A."/>
            <person name="Hattori M."/>
            <person name="Murai T."/>
            <person name="Xavier J.R."/>
            <person name="Hirose N."/>
            <person name="Honda K."/>
        </authorList>
    </citation>
    <scope>NUCLEOTIDE SEQUENCE</scope>
    <source>
        <strain evidence="1">CE91-St55</strain>
    </source>
</reference>
<proteinExistence type="predicted"/>
<sequence length="90" mass="10293">MGSVDLNMIRNDNRLMAGPAADDITCRINVNSVMQVYSISLSALLVYAKYFKMSTGQKNPDTVKNVWTSLRKYRLLENRKTSIRMFSIAR</sequence>
<evidence type="ECO:0000313" key="2">
    <source>
        <dbReference type="Proteomes" id="UP001055091"/>
    </source>
</evidence>